<reference evidence="1 2" key="1">
    <citation type="journal article" date="2017" name="Int. J. Syst. Evol. Microbiol.">
        <title>Jeotgalibaca porci sp. nov. and Jeotgalibaca arthritidis sp. nov., isolated from pigs, and emended description of the genus Jeotgalibaca.</title>
        <authorList>
            <person name="Zamora L."/>
            <person name="Perez-Sancho M."/>
            <person name="Dominguez L."/>
            <person name="Fernandez-Garayzabal J.F."/>
            <person name="Vela A.I."/>
        </authorList>
    </citation>
    <scope>NUCLEOTIDE SEQUENCE [LARGE SCALE GENOMIC DNA]</scope>
    <source>
        <strain evidence="1 2">CECT 9157</strain>
    </source>
</reference>
<name>A0A6G7K8N0_9LACT</name>
<dbReference type="SUPFAM" id="SSF46689">
    <property type="entry name" value="Homeodomain-like"/>
    <property type="match status" value="1"/>
</dbReference>
<evidence type="ECO:0000313" key="1">
    <source>
        <dbReference type="EMBL" id="QII81624.1"/>
    </source>
</evidence>
<dbReference type="KEGG" id="jar:G7057_03445"/>
<dbReference type="RefSeq" id="WP_166161371.1">
    <property type="nucleotide sequence ID" value="NZ_CP049740.1"/>
</dbReference>
<dbReference type="AlphaFoldDB" id="A0A6G7K8N0"/>
<dbReference type="Proteomes" id="UP000501451">
    <property type="component" value="Chromosome"/>
</dbReference>
<accession>A0A6G7K8N0</accession>
<evidence type="ECO:0000313" key="2">
    <source>
        <dbReference type="Proteomes" id="UP000501451"/>
    </source>
</evidence>
<sequence length="67" mass="7609">MKTNAKQTDRRVIRTKKEILNALTELLEQKAIEEITVKEITDLAGINRGVGHSIFIILISSIYSKRV</sequence>
<keyword evidence="2" id="KW-1185">Reference proteome</keyword>
<gene>
    <name evidence="1" type="ORF">G7057_03445</name>
</gene>
<protein>
    <recommendedName>
        <fullName evidence="3">TetR/AcrR family transcriptional regulator</fullName>
    </recommendedName>
</protein>
<organism evidence="1 2">
    <name type="scientific">Jeotgalibaca arthritidis</name>
    <dbReference type="NCBI Taxonomy" id="1868794"/>
    <lineage>
        <taxon>Bacteria</taxon>
        <taxon>Bacillati</taxon>
        <taxon>Bacillota</taxon>
        <taxon>Bacilli</taxon>
        <taxon>Lactobacillales</taxon>
        <taxon>Carnobacteriaceae</taxon>
        <taxon>Jeotgalibaca</taxon>
    </lineage>
</organism>
<dbReference type="EMBL" id="CP049740">
    <property type="protein sequence ID" value="QII81624.1"/>
    <property type="molecule type" value="Genomic_DNA"/>
</dbReference>
<proteinExistence type="predicted"/>
<dbReference type="Gene3D" id="1.10.357.10">
    <property type="entry name" value="Tetracycline Repressor, domain 2"/>
    <property type="match status" value="1"/>
</dbReference>
<evidence type="ECO:0008006" key="3">
    <source>
        <dbReference type="Google" id="ProtNLM"/>
    </source>
</evidence>
<dbReference type="InterPro" id="IPR009057">
    <property type="entry name" value="Homeodomain-like_sf"/>
</dbReference>